<proteinExistence type="predicted"/>
<evidence type="ECO:0000313" key="3">
    <source>
        <dbReference type="Proteomes" id="UP000198985"/>
    </source>
</evidence>
<dbReference type="AlphaFoldDB" id="A0A1H5LC64"/>
<feature type="compositionally biased region" description="Basic and acidic residues" evidence="1">
    <location>
        <begin position="55"/>
        <end position="79"/>
    </location>
</feature>
<name>A0A1H5LC64_9PSED</name>
<gene>
    <name evidence="2" type="ORF">SAMN04490194_3865</name>
</gene>
<sequence length="79" mass="8682">MNTDDRDNALESQATSNAPPTDTSGKPVNVVERDLQDRDDEAEGVDQAIAPASTRTKEQDAEELQRKIDEIERKVADGN</sequence>
<feature type="compositionally biased region" description="Polar residues" evidence="1">
    <location>
        <begin position="10"/>
        <end position="26"/>
    </location>
</feature>
<protein>
    <submittedName>
        <fullName evidence="2">Uncharacterized protein</fullName>
    </submittedName>
</protein>
<dbReference type="EMBL" id="FNTY01000002">
    <property type="protein sequence ID" value="SEE74619.1"/>
    <property type="molecule type" value="Genomic_DNA"/>
</dbReference>
<feature type="region of interest" description="Disordered" evidence="1">
    <location>
        <begin position="1"/>
        <end position="79"/>
    </location>
</feature>
<evidence type="ECO:0000256" key="1">
    <source>
        <dbReference type="SAM" id="MobiDB-lite"/>
    </source>
</evidence>
<reference evidence="2 3" key="1">
    <citation type="submission" date="2016-10" db="EMBL/GenBank/DDBJ databases">
        <authorList>
            <person name="de Groot N.N."/>
        </authorList>
    </citation>
    <scope>NUCLEOTIDE SEQUENCE [LARGE SCALE GENOMIC DNA]</scope>
    <source>
        <strain evidence="2 3">BS3662</strain>
    </source>
</reference>
<dbReference type="Proteomes" id="UP000198985">
    <property type="component" value="Unassembled WGS sequence"/>
</dbReference>
<accession>A0A1H5LC64</accession>
<evidence type="ECO:0000313" key="2">
    <source>
        <dbReference type="EMBL" id="SEE74619.1"/>
    </source>
</evidence>
<organism evidence="2 3">
    <name type="scientific">Pseudomonas migulae</name>
    <dbReference type="NCBI Taxonomy" id="78543"/>
    <lineage>
        <taxon>Bacteria</taxon>
        <taxon>Pseudomonadati</taxon>
        <taxon>Pseudomonadota</taxon>
        <taxon>Gammaproteobacteria</taxon>
        <taxon>Pseudomonadales</taxon>
        <taxon>Pseudomonadaceae</taxon>
        <taxon>Pseudomonas</taxon>
    </lineage>
</organism>
<dbReference type="RefSeq" id="WP_084323845.1">
    <property type="nucleotide sequence ID" value="NZ_FNTY01000002.1"/>
</dbReference>